<organism evidence="1">
    <name type="scientific">uncultured Sphingomonas sp</name>
    <dbReference type="NCBI Taxonomy" id="158754"/>
    <lineage>
        <taxon>Bacteria</taxon>
        <taxon>Pseudomonadati</taxon>
        <taxon>Pseudomonadota</taxon>
        <taxon>Alphaproteobacteria</taxon>
        <taxon>Sphingomonadales</taxon>
        <taxon>Sphingomonadaceae</taxon>
        <taxon>Sphingomonas</taxon>
        <taxon>environmental samples</taxon>
    </lineage>
</organism>
<reference evidence="1" key="1">
    <citation type="submission" date="2020-02" db="EMBL/GenBank/DDBJ databases">
        <authorList>
            <person name="Meier V. D."/>
        </authorList>
    </citation>
    <scope>NUCLEOTIDE SEQUENCE</scope>
    <source>
        <strain evidence="1">AVDCRST_MAG44</strain>
    </source>
</reference>
<name>A0A6J4SPG4_9SPHN</name>
<proteinExistence type="predicted"/>
<feature type="non-terminal residue" evidence="1">
    <location>
        <position position="97"/>
    </location>
</feature>
<protein>
    <submittedName>
        <fullName evidence="1">Uncharacterized protein</fullName>
    </submittedName>
</protein>
<sequence length="97" mass="10836">AFVDRPLRSRVCGSRRGAVHPSQRPGQCSCRRAVRTGLGADELGLEVSRQGPRRADLAKRGASCRGRVPQYRRRRQRRSGDARRICFGARVHSRAAL</sequence>
<dbReference type="AlphaFoldDB" id="A0A6J4SPG4"/>
<feature type="non-terminal residue" evidence="1">
    <location>
        <position position="1"/>
    </location>
</feature>
<accession>A0A6J4SPG4</accession>
<evidence type="ECO:0000313" key="1">
    <source>
        <dbReference type="EMBL" id="CAA9499206.1"/>
    </source>
</evidence>
<dbReference type="EMBL" id="CADCVY010000050">
    <property type="protein sequence ID" value="CAA9499206.1"/>
    <property type="molecule type" value="Genomic_DNA"/>
</dbReference>
<gene>
    <name evidence="1" type="ORF">AVDCRST_MAG44-651</name>
</gene>